<keyword evidence="3" id="KW-1185">Reference proteome</keyword>
<accession>A0A9W6LVN3</accession>
<dbReference type="InterPro" id="IPR011629">
    <property type="entry name" value="CobW-like_C"/>
</dbReference>
<dbReference type="PANTHER" id="PTHR43603">
    <property type="entry name" value="COBW DOMAIN-CONTAINING PROTEIN DDB_G0274527"/>
    <property type="match status" value="1"/>
</dbReference>
<organism evidence="2 3">
    <name type="scientific">Microbacterium barkeri</name>
    <dbReference type="NCBI Taxonomy" id="33917"/>
    <lineage>
        <taxon>Bacteria</taxon>
        <taxon>Bacillati</taxon>
        <taxon>Actinomycetota</taxon>
        <taxon>Actinomycetes</taxon>
        <taxon>Micrococcales</taxon>
        <taxon>Microbacteriaceae</taxon>
        <taxon>Microbacterium</taxon>
    </lineage>
</organism>
<evidence type="ECO:0000313" key="3">
    <source>
        <dbReference type="Proteomes" id="UP001142462"/>
    </source>
</evidence>
<dbReference type="SMART" id="SM00833">
    <property type="entry name" value="CobW_C"/>
    <property type="match status" value="1"/>
</dbReference>
<dbReference type="PANTHER" id="PTHR43603:SF1">
    <property type="entry name" value="ZINC-REGULATED GTPASE METALLOPROTEIN ACTIVATOR 1"/>
    <property type="match status" value="1"/>
</dbReference>
<comment type="caution">
    <text evidence="2">The sequence shown here is derived from an EMBL/GenBank/DDBJ whole genome shotgun (WGS) entry which is preliminary data.</text>
</comment>
<protein>
    <recommendedName>
        <fullName evidence="1">CobW C-terminal domain-containing protein</fullName>
    </recommendedName>
</protein>
<dbReference type="RefSeq" id="WP_271172635.1">
    <property type="nucleotide sequence ID" value="NZ_BSEJ01000003.1"/>
</dbReference>
<dbReference type="Pfam" id="PF07683">
    <property type="entry name" value="CobW_C"/>
    <property type="match status" value="1"/>
</dbReference>
<dbReference type="AlphaFoldDB" id="A0A9W6LVN3"/>
<dbReference type="SUPFAM" id="SSF90002">
    <property type="entry name" value="Hypothetical protein YjiA, C-terminal domain"/>
    <property type="match status" value="1"/>
</dbReference>
<feature type="domain" description="CobW C-terminal" evidence="1">
    <location>
        <begin position="208"/>
        <end position="310"/>
    </location>
</feature>
<dbReference type="InterPro" id="IPR051927">
    <property type="entry name" value="Zn_Chap_cDPG_Synth"/>
</dbReference>
<reference evidence="2" key="1">
    <citation type="journal article" date="2014" name="Int. J. Syst. Evol. Microbiol.">
        <title>Complete genome sequence of Corynebacterium casei LMG S-19264T (=DSM 44701T), isolated from a smear-ripened cheese.</title>
        <authorList>
            <consortium name="US DOE Joint Genome Institute (JGI-PGF)"/>
            <person name="Walter F."/>
            <person name="Albersmeier A."/>
            <person name="Kalinowski J."/>
            <person name="Ruckert C."/>
        </authorList>
    </citation>
    <scope>NUCLEOTIDE SEQUENCE</scope>
    <source>
        <strain evidence="2">VKM Ac-1020</strain>
    </source>
</reference>
<reference evidence="2" key="2">
    <citation type="submission" date="2023-01" db="EMBL/GenBank/DDBJ databases">
        <authorList>
            <person name="Sun Q."/>
            <person name="Evtushenko L."/>
        </authorList>
    </citation>
    <scope>NUCLEOTIDE SEQUENCE</scope>
    <source>
        <strain evidence="2">VKM Ac-1020</strain>
    </source>
</reference>
<dbReference type="EMBL" id="BSEJ01000003">
    <property type="protein sequence ID" value="GLJ60924.1"/>
    <property type="molecule type" value="Genomic_DNA"/>
</dbReference>
<evidence type="ECO:0000259" key="1">
    <source>
        <dbReference type="SMART" id="SM00833"/>
    </source>
</evidence>
<evidence type="ECO:0000313" key="2">
    <source>
        <dbReference type="EMBL" id="GLJ60924.1"/>
    </source>
</evidence>
<sequence>MPQIDVVAVVGTCPPERLRYAVETAEHTARTVIPASRLAVSLDPVDEAIALAPWVETRAGAVIEFPTGTPTTEIIGEFAHPSSPARLVGVTCVVDAPHLLDDLGRDDYLAYRAPDGGRTLRAAALAAVTQIEYASTVVLAGWERLSTPDLSLALAIVSALSPRCRLRLHPAPSSAPELRTEYAAVQERPGWIAVLNDDHAPHMTDARVSALRYEALRPFHPGRLAALLDGPVDAGAFGTVLRSAGFCRLATRPHVTAHWEHVGRMLSFQPLATDDDLGVDDELLAAGQDLAFIGLDLDRAGLVAALDAACLTDDEFAAGPEAWAGLPDPFPAWQGAGAD</sequence>
<name>A0A9W6LVN3_9MICO</name>
<proteinExistence type="predicted"/>
<gene>
    <name evidence="2" type="ORF">GCM10017576_10530</name>
</gene>
<dbReference type="Proteomes" id="UP001142462">
    <property type="component" value="Unassembled WGS sequence"/>
</dbReference>